<name>A0AAW2R7D4_9LAMI</name>
<protein>
    <submittedName>
        <fullName evidence="1">Uncharacterized protein</fullName>
    </submittedName>
</protein>
<dbReference type="AlphaFoldDB" id="A0AAW2R7D4"/>
<gene>
    <name evidence="1" type="ORF">Scaly_0691900</name>
</gene>
<dbReference type="EMBL" id="JACGWM010000004">
    <property type="protein sequence ID" value="KAL0375743.1"/>
    <property type="molecule type" value="Genomic_DNA"/>
</dbReference>
<reference evidence="1" key="1">
    <citation type="submission" date="2020-06" db="EMBL/GenBank/DDBJ databases">
        <authorList>
            <person name="Li T."/>
            <person name="Hu X."/>
            <person name="Zhang T."/>
            <person name="Song X."/>
            <person name="Zhang H."/>
            <person name="Dai N."/>
            <person name="Sheng W."/>
            <person name="Hou X."/>
            <person name="Wei L."/>
        </authorList>
    </citation>
    <scope>NUCLEOTIDE SEQUENCE</scope>
    <source>
        <strain evidence="1">KEN8</strain>
        <tissue evidence="1">Leaf</tissue>
    </source>
</reference>
<proteinExistence type="predicted"/>
<dbReference type="PANTHER" id="PTHR10775:SF185">
    <property type="entry name" value="OS08G0208400 PROTEIN"/>
    <property type="match status" value="1"/>
</dbReference>
<sequence length="132" mass="15933">MIKNLGLPMEKIYACKNDCMLYWKDDIDLDYCNFCGEARYKPTRERNHNRKKTQYAILRQFLPLNHPYRGNKKAFTKNRVERKVARPRLTGEHIRDWVEEFSPVVEVPLSFPDGYGSEHNWTKKSIFWELEY</sequence>
<comment type="caution">
    <text evidence="1">The sequence shown here is derived from an EMBL/GenBank/DDBJ whole genome shotgun (WGS) entry which is preliminary data.</text>
</comment>
<reference evidence="1" key="2">
    <citation type="journal article" date="2024" name="Plant">
        <title>Genomic evolution and insights into agronomic trait innovations of Sesamum species.</title>
        <authorList>
            <person name="Miao H."/>
            <person name="Wang L."/>
            <person name="Qu L."/>
            <person name="Liu H."/>
            <person name="Sun Y."/>
            <person name="Le M."/>
            <person name="Wang Q."/>
            <person name="Wei S."/>
            <person name="Zheng Y."/>
            <person name="Lin W."/>
            <person name="Duan Y."/>
            <person name="Cao H."/>
            <person name="Xiong S."/>
            <person name="Wang X."/>
            <person name="Wei L."/>
            <person name="Li C."/>
            <person name="Ma Q."/>
            <person name="Ju M."/>
            <person name="Zhao R."/>
            <person name="Li G."/>
            <person name="Mu C."/>
            <person name="Tian Q."/>
            <person name="Mei H."/>
            <person name="Zhang T."/>
            <person name="Gao T."/>
            <person name="Zhang H."/>
        </authorList>
    </citation>
    <scope>NUCLEOTIDE SEQUENCE</scope>
    <source>
        <strain evidence="1">KEN8</strain>
    </source>
</reference>
<evidence type="ECO:0000313" key="1">
    <source>
        <dbReference type="EMBL" id="KAL0375743.1"/>
    </source>
</evidence>
<organism evidence="1">
    <name type="scientific">Sesamum calycinum</name>
    <dbReference type="NCBI Taxonomy" id="2727403"/>
    <lineage>
        <taxon>Eukaryota</taxon>
        <taxon>Viridiplantae</taxon>
        <taxon>Streptophyta</taxon>
        <taxon>Embryophyta</taxon>
        <taxon>Tracheophyta</taxon>
        <taxon>Spermatophyta</taxon>
        <taxon>Magnoliopsida</taxon>
        <taxon>eudicotyledons</taxon>
        <taxon>Gunneridae</taxon>
        <taxon>Pentapetalae</taxon>
        <taxon>asterids</taxon>
        <taxon>lamiids</taxon>
        <taxon>Lamiales</taxon>
        <taxon>Pedaliaceae</taxon>
        <taxon>Sesamum</taxon>
    </lineage>
</organism>
<dbReference type="PANTHER" id="PTHR10775">
    <property type="entry name" value="OS08G0208400 PROTEIN"/>
    <property type="match status" value="1"/>
</dbReference>
<accession>A0AAW2R7D4</accession>